<accession>A0A3G5ACZ1</accession>
<evidence type="ECO:0000256" key="1">
    <source>
        <dbReference type="SAM" id="MobiDB-lite"/>
    </source>
</evidence>
<organism evidence="2">
    <name type="scientific">Satyrvirus sp</name>
    <dbReference type="NCBI Taxonomy" id="2487771"/>
    <lineage>
        <taxon>Viruses</taxon>
        <taxon>Varidnaviria</taxon>
        <taxon>Bamfordvirae</taxon>
        <taxon>Nucleocytoviricota</taxon>
        <taxon>Megaviricetes</taxon>
        <taxon>Imitervirales</taxon>
        <taxon>Mimiviridae</taxon>
        <taxon>Megamimivirinae</taxon>
    </lineage>
</organism>
<evidence type="ECO:0000313" key="2">
    <source>
        <dbReference type="EMBL" id="AYV85032.1"/>
    </source>
</evidence>
<dbReference type="EMBL" id="MK072438">
    <property type="protein sequence ID" value="AYV85032.1"/>
    <property type="molecule type" value="Genomic_DNA"/>
</dbReference>
<gene>
    <name evidence="2" type="ORF">Satyrvirus2_43</name>
</gene>
<name>A0A3G5ACZ1_9VIRU</name>
<feature type="compositionally biased region" description="Low complexity" evidence="1">
    <location>
        <begin position="308"/>
        <end position="336"/>
    </location>
</feature>
<sequence>MDSLMSLDSLYDHMAEIFWVQSHFCSHTHSTHSYVNPMVMCTNYMPNYIQVRQVPVRIIKLRIEYPDPVEQLLTNNQNYQTCRGSRKRYPTSGGPPKIDPDYESIFSEPRASLMKQTCRGPLAGYSTSGGPLAGYSTSGGPPKSEPRASLVKQTCRGPLAGYPTSGGPPKSEPRASLMKQTCRGPLAGYPTSEGPLAEYPHDVGSPKIDSDYESISSELLANLVKQICRRPKTTTQKKHFRKAAQETVPQKVINKTKSSSTKIPYQKYNKCEKINEDLNSNFLNFLMEMLDKNIKSEMQKLNTDKNSDTTQDTTTDTTTDTTQDTTSDSNSSTTSEESSDEHEQTFTDDENGNEENKTSMEHEYNSGEKSMLDLLKEKCINDIKIQKSLENINLNQSSETQNEVKNETNETNEITDVPNEPEEIVHIDDNPVDNDNF</sequence>
<proteinExistence type="predicted"/>
<feature type="compositionally biased region" description="Basic and acidic residues" evidence="1">
    <location>
        <begin position="354"/>
        <end position="366"/>
    </location>
</feature>
<protein>
    <submittedName>
        <fullName evidence="2">Uncharacterized protein</fullName>
    </submittedName>
</protein>
<feature type="region of interest" description="Disordered" evidence="1">
    <location>
        <begin position="301"/>
        <end position="366"/>
    </location>
</feature>
<reference evidence="2" key="1">
    <citation type="submission" date="2018-10" db="EMBL/GenBank/DDBJ databases">
        <title>Hidden diversity of soil giant viruses.</title>
        <authorList>
            <person name="Schulz F."/>
            <person name="Alteio L."/>
            <person name="Goudeau D."/>
            <person name="Ryan E.M."/>
            <person name="Malmstrom R.R."/>
            <person name="Blanchard J."/>
            <person name="Woyke T."/>
        </authorList>
    </citation>
    <scope>NUCLEOTIDE SEQUENCE</scope>
    <source>
        <strain evidence="2">SAV1</strain>
    </source>
</reference>